<evidence type="ECO:0000256" key="7">
    <source>
        <dbReference type="ARBA" id="ARBA00022692"/>
    </source>
</evidence>
<evidence type="ECO:0000256" key="5">
    <source>
        <dbReference type="ARBA" id="ARBA00022612"/>
    </source>
</evidence>
<dbReference type="GO" id="GO:0042742">
    <property type="term" value="P:defense response to bacterium"/>
    <property type="evidence" value="ECO:0007669"/>
    <property type="project" value="UniProtKB-KW"/>
</dbReference>
<evidence type="ECO:0000256" key="2">
    <source>
        <dbReference type="ARBA" id="ARBA00022445"/>
    </source>
</evidence>
<evidence type="ECO:0000256" key="8">
    <source>
        <dbReference type="ARBA" id="ARBA00022801"/>
    </source>
</evidence>
<dbReference type="SUPFAM" id="SSF53955">
    <property type="entry name" value="Lysozyme-like"/>
    <property type="match status" value="1"/>
</dbReference>
<evidence type="ECO:0000256" key="3">
    <source>
        <dbReference type="ARBA" id="ARBA00022511"/>
    </source>
</evidence>
<dbReference type="InterPro" id="IPR002196">
    <property type="entry name" value="Glyco_hydro_24"/>
</dbReference>
<dbReference type="HAMAP" id="MF_04136">
    <property type="entry name" value="SAR_ENDOLYSIN"/>
    <property type="match status" value="1"/>
</dbReference>
<proteinExistence type="inferred from homology"/>
<comment type="similarity">
    <text evidence="16">Belongs to the glycosyl hydrolase 24 family.</text>
</comment>
<evidence type="ECO:0000256" key="15">
    <source>
        <dbReference type="ARBA" id="ARBA00023295"/>
    </source>
</evidence>
<keyword evidence="12" id="KW-1133">Transmembrane helix</keyword>
<keyword evidence="8 16" id="KW-0378">Hydrolase</keyword>
<name>A0A8S5NUT5_9CAUD</name>
<organism evidence="17">
    <name type="scientific">Myoviridae sp. ctrMq22</name>
    <dbReference type="NCBI Taxonomy" id="2825181"/>
    <lineage>
        <taxon>Viruses</taxon>
        <taxon>Duplodnaviria</taxon>
        <taxon>Heunggongvirae</taxon>
        <taxon>Uroviricota</taxon>
        <taxon>Caudoviricetes</taxon>
    </lineage>
</organism>
<dbReference type="EMBL" id="BK015263">
    <property type="protein sequence ID" value="DAD98505.1"/>
    <property type="molecule type" value="Genomic_DNA"/>
</dbReference>
<dbReference type="GO" id="GO:0031640">
    <property type="term" value="P:killing of cells of another organism"/>
    <property type="evidence" value="ECO:0007669"/>
    <property type="project" value="UniProtKB-KW"/>
</dbReference>
<keyword evidence="10" id="KW-1043">Host membrane</keyword>
<protein>
    <recommendedName>
        <fullName evidence="16">Lysozyme</fullName>
        <ecNumber evidence="16">3.2.1.17</ecNumber>
    </recommendedName>
</protein>
<dbReference type="Gene3D" id="1.10.530.40">
    <property type="match status" value="1"/>
</dbReference>
<keyword evidence="5" id="KW-1188">Viral release from host cell</keyword>
<keyword evidence="14" id="KW-0578">Host cell lysis by virus</keyword>
<evidence type="ECO:0000256" key="13">
    <source>
        <dbReference type="ARBA" id="ARBA00023136"/>
    </source>
</evidence>
<dbReference type="InterPro" id="IPR034690">
    <property type="entry name" value="Endolysin_T4_type"/>
</dbReference>
<dbReference type="PANTHER" id="PTHR38107:SF3">
    <property type="entry name" value="LYSOZYME RRRD-RELATED"/>
    <property type="match status" value="1"/>
</dbReference>
<evidence type="ECO:0000256" key="4">
    <source>
        <dbReference type="ARBA" id="ARBA00022529"/>
    </source>
</evidence>
<dbReference type="PANTHER" id="PTHR38107">
    <property type="match status" value="1"/>
</dbReference>
<evidence type="ECO:0000313" key="17">
    <source>
        <dbReference type="EMBL" id="DAD98505.1"/>
    </source>
</evidence>
<comment type="catalytic activity">
    <reaction evidence="1 16">
        <text>Hydrolysis of (1-&gt;4)-beta-linkages between N-acetylmuramic acid and N-acetyl-D-glucosamine residues in a peptidoglycan and between N-acetyl-D-glucosamine residues in chitodextrins.</text>
        <dbReference type="EC" id="3.2.1.17"/>
    </reaction>
</comment>
<keyword evidence="15 16" id="KW-0326">Glycosidase</keyword>
<reference evidence="17" key="1">
    <citation type="journal article" date="2021" name="Proc. Natl. Acad. Sci. U.S.A.">
        <title>A Catalog of Tens of Thousands of Viruses from Human Metagenomes Reveals Hidden Associations with Chronic Diseases.</title>
        <authorList>
            <person name="Tisza M.J."/>
            <person name="Buck C.B."/>
        </authorList>
    </citation>
    <scope>NUCLEOTIDE SEQUENCE</scope>
    <source>
        <strain evidence="17">CtrMq22</strain>
    </source>
</reference>
<evidence type="ECO:0000256" key="1">
    <source>
        <dbReference type="ARBA" id="ARBA00000632"/>
    </source>
</evidence>
<keyword evidence="9" id="KW-0204">Cytolysis</keyword>
<evidence type="ECO:0000256" key="14">
    <source>
        <dbReference type="ARBA" id="ARBA00023142"/>
    </source>
</evidence>
<evidence type="ECO:0000256" key="12">
    <source>
        <dbReference type="ARBA" id="ARBA00022989"/>
    </source>
</evidence>
<keyword evidence="13" id="KW-0472">Membrane</keyword>
<dbReference type="InterPro" id="IPR023347">
    <property type="entry name" value="Lysozyme_dom_sf"/>
</dbReference>
<dbReference type="CDD" id="cd16900">
    <property type="entry name" value="endolysin_R21-like"/>
    <property type="match status" value="1"/>
</dbReference>
<keyword evidence="7" id="KW-0812">Transmembrane</keyword>
<keyword evidence="3" id="KW-1032">Host cell membrane</keyword>
<dbReference type="InterPro" id="IPR051018">
    <property type="entry name" value="Bacteriophage_GH24"/>
</dbReference>
<evidence type="ECO:0000256" key="6">
    <source>
        <dbReference type="ARBA" id="ARBA00022638"/>
    </source>
</evidence>
<dbReference type="GO" id="GO:0003796">
    <property type="term" value="F:lysozyme activity"/>
    <property type="evidence" value="ECO:0007669"/>
    <property type="project" value="UniProtKB-EC"/>
</dbReference>
<keyword evidence="4 16" id="KW-0929">Antimicrobial</keyword>
<dbReference type="InterPro" id="IPR023346">
    <property type="entry name" value="Lysozyme-like_dom_sf"/>
</dbReference>
<dbReference type="GO" id="GO:0009253">
    <property type="term" value="P:peptidoglycan catabolic process"/>
    <property type="evidence" value="ECO:0007669"/>
    <property type="project" value="InterPro"/>
</dbReference>
<keyword evidence="6 16" id="KW-0081">Bacteriolytic enzyme</keyword>
<evidence type="ECO:0000256" key="11">
    <source>
        <dbReference type="ARBA" id="ARBA00022968"/>
    </source>
</evidence>
<dbReference type="HAMAP" id="MF_04110">
    <property type="entry name" value="ENDOLYSIN_T4"/>
    <property type="match status" value="1"/>
</dbReference>
<dbReference type="EC" id="3.2.1.17" evidence="16"/>
<dbReference type="Pfam" id="PF00959">
    <property type="entry name" value="Phage_lysozyme"/>
    <property type="match status" value="1"/>
</dbReference>
<sequence length="176" mass="19607">MQIHSPDKLMPQIPRSLKASLLAIAIAGGGYHEMTRETLIHVEGIEYTPYRDIAGILTVCVGHTGADIQMRTYTHDECMALLDSDLKPVRAAIKRLVKVPLTDYQRTALETFIFNTGTGAFASSTLLKKLNAGDFEGARDQMRRWIFAAGKPWKGLMTRREVEMAIWSVGGVDDLR</sequence>
<evidence type="ECO:0000256" key="9">
    <source>
        <dbReference type="ARBA" id="ARBA00022852"/>
    </source>
</evidence>
<evidence type="ECO:0000256" key="10">
    <source>
        <dbReference type="ARBA" id="ARBA00022870"/>
    </source>
</evidence>
<keyword evidence="2" id="KW-1030">Host cell inner membrane</keyword>
<accession>A0A8S5NUT5</accession>
<keyword evidence="11" id="KW-0735">Signal-anchor</keyword>
<dbReference type="GO" id="GO:0016998">
    <property type="term" value="P:cell wall macromolecule catabolic process"/>
    <property type="evidence" value="ECO:0007669"/>
    <property type="project" value="InterPro"/>
</dbReference>
<dbReference type="InterPro" id="IPR043688">
    <property type="entry name" value="SAR_endolysin-like"/>
</dbReference>
<evidence type="ECO:0000256" key="16">
    <source>
        <dbReference type="RuleBase" id="RU003788"/>
    </source>
</evidence>